<keyword evidence="10" id="KW-1185">Reference proteome</keyword>
<keyword evidence="2" id="KW-0813">Transport</keyword>
<evidence type="ECO:0000256" key="5">
    <source>
        <dbReference type="ARBA" id="ARBA00022989"/>
    </source>
</evidence>
<dbReference type="InterPro" id="IPR037185">
    <property type="entry name" value="EmrE-like"/>
</dbReference>
<accession>A0A1U7NYF8</accession>
<dbReference type="Gene3D" id="1.10.3730.20">
    <property type="match status" value="1"/>
</dbReference>
<dbReference type="RefSeq" id="WP_075832549.1">
    <property type="nucleotide sequence ID" value="NZ_MSTI01000077.1"/>
</dbReference>
<comment type="similarity">
    <text evidence="7">Belongs to the drug/metabolite transporter (DMT) superfamily. Small multidrug resistance (SMR) (TC 2.A.7.1) family.</text>
</comment>
<comment type="caution">
    <text evidence="9">The sequence shown here is derived from an EMBL/GenBank/DDBJ whole genome shotgun (WGS) entry which is preliminary data.</text>
</comment>
<dbReference type="SUPFAM" id="SSF103481">
    <property type="entry name" value="Multidrug resistance efflux transporter EmrE"/>
    <property type="match status" value="1"/>
</dbReference>
<dbReference type="InterPro" id="IPR000390">
    <property type="entry name" value="Small_drug/metabolite_transptr"/>
</dbReference>
<gene>
    <name evidence="9" type="ORF">BOO71_0006925</name>
</gene>
<dbReference type="PANTHER" id="PTHR30561:SF0">
    <property type="entry name" value="GUANIDINIUM EXPORTER"/>
    <property type="match status" value="1"/>
</dbReference>
<evidence type="ECO:0000313" key="10">
    <source>
        <dbReference type="Proteomes" id="UP000186607"/>
    </source>
</evidence>
<proteinExistence type="inferred from homology"/>
<evidence type="ECO:0000256" key="8">
    <source>
        <dbReference type="SAM" id="Phobius"/>
    </source>
</evidence>
<dbReference type="Proteomes" id="UP000186607">
    <property type="component" value="Unassembled WGS sequence"/>
</dbReference>
<evidence type="ECO:0000313" key="9">
    <source>
        <dbReference type="EMBL" id="OLV17956.1"/>
    </source>
</evidence>
<sequence length="102" mass="10849">MGWIALLLAGLFEVGFTTALKMEQKNKNYVWLFLLCAVVSFSFLAEAIKTIPLGTAYAVWTGIGAVGTTLVGTLIFKDRTNALSLGLLGVAVLLIIGLKVTS</sequence>
<dbReference type="AlphaFoldDB" id="A0A1U7NYF8"/>
<keyword evidence="3" id="KW-1003">Cell membrane</keyword>
<evidence type="ECO:0000256" key="7">
    <source>
        <dbReference type="RuleBase" id="RU003942"/>
    </source>
</evidence>
<dbReference type="GO" id="GO:0005886">
    <property type="term" value="C:plasma membrane"/>
    <property type="evidence" value="ECO:0007669"/>
    <property type="project" value="UniProtKB-SubCell"/>
</dbReference>
<evidence type="ECO:0000256" key="1">
    <source>
        <dbReference type="ARBA" id="ARBA00004651"/>
    </source>
</evidence>
<organism evidence="9 10">
    <name type="scientific">Deinococcus marmoris</name>
    <dbReference type="NCBI Taxonomy" id="249408"/>
    <lineage>
        <taxon>Bacteria</taxon>
        <taxon>Thermotogati</taxon>
        <taxon>Deinococcota</taxon>
        <taxon>Deinococci</taxon>
        <taxon>Deinococcales</taxon>
        <taxon>Deinococcaceae</taxon>
        <taxon>Deinococcus</taxon>
    </lineage>
</organism>
<feature type="transmembrane region" description="Helical" evidence="8">
    <location>
        <begin position="29"/>
        <end position="45"/>
    </location>
</feature>
<keyword evidence="6 8" id="KW-0472">Membrane</keyword>
<dbReference type="InterPro" id="IPR045324">
    <property type="entry name" value="Small_multidrug_res"/>
</dbReference>
<feature type="transmembrane region" description="Helical" evidence="8">
    <location>
        <begin position="57"/>
        <end position="76"/>
    </location>
</feature>
<reference evidence="9 10" key="1">
    <citation type="submission" date="2017-01" db="EMBL/GenBank/DDBJ databases">
        <title>Genome Analysis of Deinococcus marmoris KOPRI26562.</title>
        <authorList>
            <person name="Kim J.H."/>
            <person name="Oh H.-M."/>
        </authorList>
    </citation>
    <scope>NUCLEOTIDE SEQUENCE [LARGE SCALE GENOMIC DNA]</scope>
    <source>
        <strain evidence="9 10">KOPRI26562</strain>
    </source>
</reference>
<name>A0A1U7NYF8_9DEIO</name>
<dbReference type="OrthoDB" id="21828at2"/>
<protein>
    <submittedName>
        <fullName evidence="9">Quaternary ammonium compound-resistance protein SugE</fullName>
    </submittedName>
</protein>
<evidence type="ECO:0000256" key="2">
    <source>
        <dbReference type="ARBA" id="ARBA00022448"/>
    </source>
</evidence>
<dbReference type="EMBL" id="MSTI01000077">
    <property type="protein sequence ID" value="OLV17956.1"/>
    <property type="molecule type" value="Genomic_DNA"/>
</dbReference>
<dbReference type="GO" id="GO:0022857">
    <property type="term" value="F:transmembrane transporter activity"/>
    <property type="evidence" value="ECO:0007669"/>
    <property type="project" value="InterPro"/>
</dbReference>
<keyword evidence="4 7" id="KW-0812">Transmembrane</keyword>
<evidence type="ECO:0000256" key="3">
    <source>
        <dbReference type="ARBA" id="ARBA00022475"/>
    </source>
</evidence>
<comment type="subcellular location">
    <subcellularLocation>
        <location evidence="1 7">Cell membrane</location>
        <topology evidence="1 7">Multi-pass membrane protein</topology>
    </subcellularLocation>
</comment>
<dbReference type="STRING" id="249408.BOO71_0006925"/>
<dbReference type="PANTHER" id="PTHR30561">
    <property type="entry name" value="SMR FAMILY PROTON-DEPENDENT DRUG EFFLUX TRANSPORTER SUGE"/>
    <property type="match status" value="1"/>
</dbReference>
<dbReference type="Pfam" id="PF00893">
    <property type="entry name" value="Multi_Drug_Res"/>
    <property type="match status" value="1"/>
</dbReference>
<keyword evidence="5 8" id="KW-1133">Transmembrane helix</keyword>
<feature type="transmembrane region" description="Helical" evidence="8">
    <location>
        <begin position="82"/>
        <end position="101"/>
    </location>
</feature>
<evidence type="ECO:0000256" key="4">
    <source>
        <dbReference type="ARBA" id="ARBA00022692"/>
    </source>
</evidence>
<evidence type="ECO:0000256" key="6">
    <source>
        <dbReference type="ARBA" id="ARBA00023136"/>
    </source>
</evidence>